<evidence type="ECO:0000256" key="18">
    <source>
        <dbReference type="HAMAP-Rule" id="MF_00079"/>
    </source>
</evidence>
<sequence length="293" mass="32450">MILLALPNKGRISKPVNEILEKAGLKITVRGRSLFANTVDEEIKVMFARAKDIPEFVADGVADVGVTGYDLMLERDTEDRIDTLLDFKFGSARLVIASPENSEINSLEDIKDGMKIATEFPCLTKKYLEKKGLNLEIIELSGATEIAPFIGIADLICDLTSTGTTLKLNRLKEVCEVVSSTTRLVANKNALEDEEKARKISELINAIRSVMYAQSKRLIMLNAPKSNVEEIIKVIPGMNGPTISEVKSYQNTDMPMVAIQAVVEENQIFTIVNQLEKLDGRDILVVPIERIIN</sequence>
<evidence type="ECO:0000259" key="19">
    <source>
        <dbReference type="Pfam" id="PF01634"/>
    </source>
</evidence>
<evidence type="ECO:0000256" key="7">
    <source>
        <dbReference type="ARBA" id="ARBA00020998"/>
    </source>
</evidence>
<dbReference type="OrthoDB" id="33116at2157"/>
<dbReference type="PANTHER" id="PTHR21403:SF10">
    <property type="entry name" value="ATP PHOSPHORIBOSYLTRANSFERASE"/>
    <property type="match status" value="1"/>
</dbReference>
<evidence type="ECO:0000256" key="2">
    <source>
        <dbReference type="ARBA" id="ARBA00001946"/>
    </source>
</evidence>
<feature type="domain" description="Histidine biosynthesis HisG C-terminal" evidence="20">
    <location>
        <begin position="213"/>
        <end position="290"/>
    </location>
</feature>
<keyword evidence="8 18" id="KW-0963">Cytoplasm</keyword>
<dbReference type="InterPro" id="IPR011322">
    <property type="entry name" value="N-reg_PII-like_a/b"/>
</dbReference>
<dbReference type="Gene3D" id="3.40.190.10">
    <property type="entry name" value="Periplasmic binding protein-like II"/>
    <property type="match status" value="2"/>
</dbReference>
<evidence type="ECO:0000256" key="9">
    <source>
        <dbReference type="ARBA" id="ARBA00022605"/>
    </source>
</evidence>
<evidence type="ECO:0000313" key="21">
    <source>
        <dbReference type="EMBL" id="MBP2201079.1"/>
    </source>
</evidence>
<dbReference type="EC" id="2.4.2.17" evidence="6 18"/>
<proteinExistence type="inferred from homology"/>
<evidence type="ECO:0000256" key="8">
    <source>
        <dbReference type="ARBA" id="ARBA00022490"/>
    </source>
</evidence>
<dbReference type="Proteomes" id="UP000740329">
    <property type="component" value="Unassembled WGS sequence"/>
</dbReference>
<dbReference type="Gene3D" id="3.30.70.120">
    <property type="match status" value="1"/>
</dbReference>
<dbReference type="HAMAP" id="MF_00079">
    <property type="entry name" value="HisG_Long"/>
    <property type="match status" value="1"/>
</dbReference>
<dbReference type="NCBIfam" id="TIGR00070">
    <property type="entry name" value="hisG"/>
    <property type="match status" value="1"/>
</dbReference>
<evidence type="ECO:0000256" key="15">
    <source>
        <dbReference type="ARBA" id="ARBA00022842"/>
    </source>
</evidence>
<dbReference type="SUPFAM" id="SSF54913">
    <property type="entry name" value="GlnB-like"/>
    <property type="match status" value="1"/>
</dbReference>
<dbReference type="EMBL" id="JAGGMV010000001">
    <property type="protein sequence ID" value="MBP2201079.1"/>
    <property type="molecule type" value="Genomic_DNA"/>
</dbReference>
<dbReference type="Pfam" id="PF08029">
    <property type="entry name" value="HisG_C"/>
    <property type="match status" value="1"/>
</dbReference>
<dbReference type="FunFam" id="3.30.70.120:FF:000002">
    <property type="entry name" value="ATP phosphoribosyltransferase"/>
    <property type="match status" value="1"/>
</dbReference>
<dbReference type="InterPro" id="IPR001348">
    <property type="entry name" value="ATP_PRibTrfase_HisG"/>
</dbReference>
<keyword evidence="15 18" id="KW-0460">Magnesium</keyword>
<keyword evidence="13 18" id="KW-0547">Nucleotide-binding</keyword>
<evidence type="ECO:0000256" key="10">
    <source>
        <dbReference type="ARBA" id="ARBA00022676"/>
    </source>
</evidence>
<dbReference type="InterPro" id="IPR020621">
    <property type="entry name" value="ATP-PRT_HisG_long"/>
</dbReference>
<dbReference type="GO" id="GO:0000105">
    <property type="term" value="P:L-histidine biosynthetic process"/>
    <property type="evidence" value="ECO:0007669"/>
    <property type="project" value="UniProtKB-UniRule"/>
</dbReference>
<dbReference type="UniPathway" id="UPA00031">
    <property type="reaction ID" value="UER00006"/>
</dbReference>
<accession>A0A8J7RMS6</accession>
<keyword evidence="14 18" id="KW-0067">ATP-binding</keyword>
<comment type="function">
    <text evidence="17 18">Catalyzes the condensation of ATP and 5-phosphoribose 1-diphosphate to form N'-(5'-phosphoribosyl)-ATP (PR-ATP). Has a crucial role in the pathway because the rate of histidine biosynthesis seems to be controlled primarily by regulation of HisG enzymatic activity.</text>
</comment>
<reference evidence="21" key="1">
    <citation type="submission" date="2021-03" db="EMBL/GenBank/DDBJ databases">
        <title>Genomic Encyclopedia of Type Strains, Phase IV (KMG-V): Genome sequencing to study the core and pangenomes of soil and plant-associated prokaryotes.</title>
        <authorList>
            <person name="Whitman W."/>
        </authorList>
    </citation>
    <scope>NUCLEOTIDE SEQUENCE</scope>
    <source>
        <strain evidence="21">C4</strain>
    </source>
</reference>
<comment type="catalytic activity">
    <reaction evidence="1 18">
        <text>1-(5-phospho-beta-D-ribosyl)-ATP + diphosphate = 5-phospho-alpha-D-ribose 1-diphosphate + ATP</text>
        <dbReference type="Rhea" id="RHEA:18473"/>
        <dbReference type="ChEBI" id="CHEBI:30616"/>
        <dbReference type="ChEBI" id="CHEBI:33019"/>
        <dbReference type="ChEBI" id="CHEBI:58017"/>
        <dbReference type="ChEBI" id="CHEBI:73183"/>
        <dbReference type="EC" id="2.4.2.17"/>
    </reaction>
</comment>
<dbReference type="NCBIfam" id="TIGR03455">
    <property type="entry name" value="HisG_C-term"/>
    <property type="match status" value="1"/>
</dbReference>
<evidence type="ECO:0000256" key="12">
    <source>
        <dbReference type="ARBA" id="ARBA00022723"/>
    </source>
</evidence>
<comment type="pathway">
    <text evidence="4 18">Amino-acid biosynthesis; L-histidine biosynthesis; L-histidine from 5-phospho-alpha-D-ribose 1-diphosphate: step 1/9.</text>
</comment>
<dbReference type="InterPro" id="IPR013820">
    <property type="entry name" value="ATP_PRibTrfase_cat"/>
</dbReference>
<evidence type="ECO:0000256" key="3">
    <source>
        <dbReference type="ARBA" id="ARBA00004496"/>
    </source>
</evidence>
<keyword evidence="10 18" id="KW-0328">Glycosyltransferase</keyword>
<dbReference type="InterPro" id="IPR018198">
    <property type="entry name" value="ATP_PRibTrfase_CS"/>
</dbReference>
<dbReference type="PANTHER" id="PTHR21403">
    <property type="entry name" value="ATP PHOSPHORIBOSYLTRANSFERASE ATP-PRTASE"/>
    <property type="match status" value="1"/>
</dbReference>
<feature type="domain" description="ATP phosphoribosyltransferase catalytic" evidence="19">
    <location>
        <begin position="49"/>
        <end position="208"/>
    </location>
</feature>
<dbReference type="GO" id="GO:0005737">
    <property type="term" value="C:cytoplasm"/>
    <property type="evidence" value="ECO:0007669"/>
    <property type="project" value="UniProtKB-SubCell"/>
</dbReference>
<dbReference type="SUPFAM" id="SSF53850">
    <property type="entry name" value="Periplasmic binding protein-like II"/>
    <property type="match status" value="1"/>
</dbReference>
<dbReference type="RefSeq" id="WP_209590546.1">
    <property type="nucleotide sequence ID" value="NZ_JAGGMU010000001.1"/>
</dbReference>
<evidence type="ECO:0000256" key="1">
    <source>
        <dbReference type="ARBA" id="ARBA00000915"/>
    </source>
</evidence>
<dbReference type="GO" id="GO:0003879">
    <property type="term" value="F:ATP phosphoribosyltransferase activity"/>
    <property type="evidence" value="ECO:0007669"/>
    <property type="project" value="UniProtKB-UniRule"/>
</dbReference>
<dbReference type="GO" id="GO:0005524">
    <property type="term" value="F:ATP binding"/>
    <property type="evidence" value="ECO:0007669"/>
    <property type="project" value="UniProtKB-KW"/>
</dbReference>
<organism evidence="21 22">
    <name type="scientific">Methanococcus voltae</name>
    <dbReference type="NCBI Taxonomy" id="2188"/>
    <lineage>
        <taxon>Archaea</taxon>
        <taxon>Methanobacteriati</taxon>
        <taxon>Methanobacteriota</taxon>
        <taxon>Methanomada group</taxon>
        <taxon>Methanococci</taxon>
        <taxon>Methanococcales</taxon>
        <taxon>Methanococcaceae</taxon>
        <taxon>Methanococcus</taxon>
    </lineage>
</organism>
<protein>
    <recommendedName>
        <fullName evidence="7 18">ATP phosphoribosyltransferase</fullName>
        <shortName evidence="18">ATP-PRT</shortName>
        <shortName evidence="18">ATP-PRTase</shortName>
        <ecNumber evidence="6 18">2.4.2.17</ecNumber>
    </recommendedName>
</protein>
<evidence type="ECO:0000256" key="14">
    <source>
        <dbReference type="ARBA" id="ARBA00022840"/>
    </source>
</evidence>
<evidence type="ECO:0000256" key="16">
    <source>
        <dbReference type="ARBA" id="ARBA00023102"/>
    </source>
</evidence>
<name>A0A8J7RMS6_METVO</name>
<keyword evidence="11 18" id="KW-0808">Transferase</keyword>
<dbReference type="InterPro" id="IPR015867">
    <property type="entry name" value="N-reg_PII/ATP_PRibTrfase_C"/>
</dbReference>
<dbReference type="InterPro" id="IPR013115">
    <property type="entry name" value="HisG_C"/>
</dbReference>
<comment type="subcellular location">
    <subcellularLocation>
        <location evidence="3 18">Cytoplasm</location>
    </subcellularLocation>
</comment>
<dbReference type="GO" id="GO:0000287">
    <property type="term" value="F:magnesium ion binding"/>
    <property type="evidence" value="ECO:0007669"/>
    <property type="project" value="UniProtKB-UniRule"/>
</dbReference>
<comment type="activity regulation">
    <text evidence="18">Feedback inhibited by histidine.</text>
</comment>
<evidence type="ECO:0000259" key="20">
    <source>
        <dbReference type="Pfam" id="PF08029"/>
    </source>
</evidence>
<gene>
    <name evidence="18" type="primary">hisG</name>
    <name evidence="21" type="ORF">J3E07_000477</name>
</gene>
<dbReference type="PROSITE" id="PS01316">
    <property type="entry name" value="ATP_P_PHORIBOSYLTR"/>
    <property type="match status" value="1"/>
</dbReference>
<evidence type="ECO:0000256" key="13">
    <source>
        <dbReference type="ARBA" id="ARBA00022741"/>
    </source>
</evidence>
<dbReference type="AlphaFoldDB" id="A0A8J7RMS6"/>
<comment type="caution">
    <text evidence="21">The sequence shown here is derived from an EMBL/GenBank/DDBJ whole genome shotgun (WGS) entry which is preliminary data.</text>
</comment>
<evidence type="ECO:0000256" key="17">
    <source>
        <dbReference type="ARBA" id="ARBA00024861"/>
    </source>
</evidence>
<dbReference type="Pfam" id="PF01634">
    <property type="entry name" value="HisG"/>
    <property type="match status" value="1"/>
</dbReference>
<keyword evidence="16 18" id="KW-0368">Histidine biosynthesis</keyword>
<dbReference type="FunFam" id="3.40.190.10:FF:000008">
    <property type="entry name" value="ATP phosphoribosyltransferase"/>
    <property type="match status" value="1"/>
</dbReference>
<evidence type="ECO:0000256" key="5">
    <source>
        <dbReference type="ARBA" id="ARBA00007955"/>
    </source>
</evidence>
<keyword evidence="12 18" id="KW-0479">Metal-binding</keyword>
<evidence type="ECO:0000256" key="11">
    <source>
        <dbReference type="ARBA" id="ARBA00022679"/>
    </source>
</evidence>
<evidence type="ECO:0000256" key="6">
    <source>
        <dbReference type="ARBA" id="ARBA00011946"/>
    </source>
</evidence>
<evidence type="ECO:0000313" key="22">
    <source>
        <dbReference type="Proteomes" id="UP000740329"/>
    </source>
</evidence>
<comment type="cofactor">
    <cofactor evidence="2 18">
        <name>Mg(2+)</name>
        <dbReference type="ChEBI" id="CHEBI:18420"/>
    </cofactor>
</comment>
<evidence type="ECO:0000256" key="4">
    <source>
        <dbReference type="ARBA" id="ARBA00004667"/>
    </source>
</evidence>
<keyword evidence="9 18" id="KW-0028">Amino-acid biosynthesis</keyword>
<comment type="similarity">
    <text evidence="5 18">Belongs to the ATP phosphoribosyltransferase family. Long subfamily.</text>
</comment>